<dbReference type="RefSeq" id="WP_138234889.1">
    <property type="nucleotide sequence ID" value="NZ_CP185860.1"/>
</dbReference>
<dbReference type="InterPro" id="IPR027417">
    <property type="entry name" value="P-loop_NTPase"/>
</dbReference>
<sequence length="359" mass="41016">MLPDTKIFKRGLVVGKFSPLHLGHEHLISQAEAECDELVLLSWSKPELPGCESNRRRNWLQKRFAHLPALVLDDHALQQLAQDHSINAPRLPDNDAPDTESRHFVGWVCEKLLHYRPDVIFTSEDYGDGFAEELTRYFLERENDTPKIVHRCVDKARQIVPISGTALRQDPHTLSAFLAPEVYADFVERIVLLGGESTGKTTLAAALAKVLNTHWAAEYGRELWEAQNGHLQYSDMLHIAQKQIAREETLAASARRFLVCDSSPLTTYFYSLVMFERAEPELVQLAERPYAQVFLCAADFEFVQDGTRRNNEFRLTQQRWYQQQLAARGTPYTLLQGNVEQRVQHVLMVLDAPRSPNLA</sequence>
<feature type="domain" description="NadR/Ttd14 AAA" evidence="1">
    <location>
        <begin position="189"/>
        <end position="342"/>
    </location>
</feature>
<dbReference type="PANTHER" id="PTHR37512:SF1">
    <property type="entry name" value="NADR_TTD14 AAA DOMAIN-CONTAINING PROTEIN"/>
    <property type="match status" value="1"/>
</dbReference>
<dbReference type="InterPro" id="IPR038727">
    <property type="entry name" value="NadR/Ttd14_AAA_dom"/>
</dbReference>
<evidence type="ECO:0000313" key="3">
    <source>
        <dbReference type="Proteomes" id="UP000306791"/>
    </source>
</evidence>
<dbReference type="InterPro" id="IPR052735">
    <property type="entry name" value="NAD_biosynth-regulator"/>
</dbReference>
<dbReference type="SUPFAM" id="SSF52374">
    <property type="entry name" value="Nucleotidylyl transferase"/>
    <property type="match status" value="1"/>
</dbReference>
<dbReference type="Pfam" id="PF13521">
    <property type="entry name" value="AAA_28"/>
    <property type="match status" value="1"/>
</dbReference>
<dbReference type="Proteomes" id="UP000306791">
    <property type="component" value="Unassembled WGS sequence"/>
</dbReference>
<accession>A0ABY2UJM3</accession>
<proteinExistence type="predicted"/>
<dbReference type="NCBIfam" id="TIGR00125">
    <property type="entry name" value="cyt_tran_rel"/>
    <property type="match status" value="1"/>
</dbReference>
<gene>
    <name evidence="2" type="ORF">FDY93_06265</name>
</gene>
<dbReference type="SUPFAM" id="SSF52540">
    <property type="entry name" value="P-loop containing nucleoside triphosphate hydrolases"/>
    <property type="match status" value="1"/>
</dbReference>
<dbReference type="Gene3D" id="3.40.50.300">
    <property type="entry name" value="P-loop containing nucleotide triphosphate hydrolases"/>
    <property type="match status" value="1"/>
</dbReference>
<comment type="caution">
    <text evidence="2">The sequence shown here is derived from an EMBL/GenBank/DDBJ whole genome shotgun (WGS) entry which is preliminary data.</text>
</comment>
<dbReference type="EMBL" id="VANI01000006">
    <property type="protein sequence ID" value="TLM78393.1"/>
    <property type="molecule type" value="Genomic_DNA"/>
</dbReference>
<dbReference type="InterPro" id="IPR004821">
    <property type="entry name" value="Cyt_trans-like"/>
</dbReference>
<dbReference type="Gene3D" id="3.40.50.620">
    <property type="entry name" value="HUPs"/>
    <property type="match status" value="1"/>
</dbReference>
<name>A0ABY2UJM3_9GAMM</name>
<protein>
    <submittedName>
        <fullName evidence="2">ATPase</fullName>
    </submittedName>
</protein>
<organism evidence="2 3">
    <name type="scientific">Microbulbifer harenosus</name>
    <dbReference type="NCBI Taxonomy" id="2576840"/>
    <lineage>
        <taxon>Bacteria</taxon>
        <taxon>Pseudomonadati</taxon>
        <taxon>Pseudomonadota</taxon>
        <taxon>Gammaproteobacteria</taxon>
        <taxon>Cellvibrionales</taxon>
        <taxon>Microbulbiferaceae</taxon>
        <taxon>Microbulbifer</taxon>
    </lineage>
</organism>
<evidence type="ECO:0000259" key="1">
    <source>
        <dbReference type="Pfam" id="PF13521"/>
    </source>
</evidence>
<dbReference type="InterPro" id="IPR014729">
    <property type="entry name" value="Rossmann-like_a/b/a_fold"/>
</dbReference>
<evidence type="ECO:0000313" key="2">
    <source>
        <dbReference type="EMBL" id="TLM78393.1"/>
    </source>
</evidence>
<dbReference type="PANTHER" id="PTHR37512">
    <property type="entry name" value="TRIFUNCTIONAL NAD BIOSYNTHESIS/REGULATOR PROTEIN NADR"/>
    <property type="match status" value="1"/>
</dbReference>
<reference evidence="2 3" key="1">
    <citation type="submission" date="2019-05" db="EMBL/GenBank/DDBJ databases">
        <title>Microbulbifer harenosus sp. nov., an alginate-degrading bacterium isolated from coastal sand.</title>
        <authorList>
            <person name="Huang H."/>
            <person name="Mo K."/>
            <person name="Bao S."/>
        </authorList>
    </citation>
    <scope>NUCLEOTIDE SEQUENCE [LARGE SCALE GENOMIC DNA]</scope>
    <source>
        <strain evidence="2 3">HB161719</strain>
    </source>
</reference>
<keyword evidence="3" id="KW-1185">Reference proteome</keyword>